<gene>
    <name evidence="2" type="ORF">LIER_22549</name>
</gene>
<dbReference type="Pfam" id="PF00665">
    <property type="entry name" value="rve"/>
    <property type="match status" value="1"/>
</dbReference>
<sequence>MKSCIIAIDYFTKWVEAKALTTSNQTDVESFIWKQIICRFGVPRHIVTDHGKQFQGNQITTFFERLGIHHHTASVSYPQANGQVEDMNLSILYGIRTKLEGAKGSWAEDLPRILWGIRTTSHSATRDTLFSLFYGTEVVLHIEIGLSIWRMPAYDPTVNDQGPYIVKEKYGPNTYVLSEPDGKPVERTWNTIHLREYCV</sequence>
<keyword evidence="3" id="KW-1185">Reference proteome</keyword>
<dbReference type="InterPro" id="IPR050951">
    <property type="entry name" value="Retrovirus_Pol_polyprotein"/>
</dbReference>
<proteinExistence type="predicted"/>
<dbReference type="SUPFAM" id="SSF53098">
    <property type="entry name" value="Ribonuclease H-like"/>
    <property type="match status" value="1"/>
</dbReference>
<dbReference type="PANTHER" id="PTHR37984">
    <property type="entry name" value="PROTEIN CBG26694"/>
    <property type="match status" value="1"/>
</dbReference>
<reference evidence="2 3" key="1">
    <citation type="submission" date="2024-01" db="EMBL/GenBank/DDBJ databases">
        <title>The complete chloroplast genome sequence of Lithospermum erythrorhizon: insights into the phylogenetic relationship among Boraginaceae species and the maternal lineages of purple gromwells.</title>
        <authorList>
            <person name="Okada T."/>
            <person name="Watanabe K."/>
        </authorList>
    </citation>
    <scope>NUCLEOTIDE SEQUENCE [LARGE SCALE GENOMIC DNA]</scope>
</reference>
<evidence type="ECO:0000313" key="2">
    <source>
        <dbReference type="EMBL" id="GAA0167669.1"/>
    </source>
</evidence>
<dbReference type="PANTHER" id="PTHR37984:SF5">
    <property type="entry name" value="PROTEIN NYNRIN-LIKE"/>
    <property type="match status" value="1"/>
</dbReference>
<evidence type="ECO:0000259" key="1">
    <source>
        <dbReference type="PROSITE" id="PS50994"/>
    </source>
</evidence>
<dbReference type="InterPro" id="IPR012337">
    <property type="entry name" value="RNaseH-like_sf"/>
</dbReference>
<organism evidence="2 3">
    <name type="scientific">Lithospermum erythrorhizon</name>
    <name type="common">Purple gromwell</name>
    <name type="synonym">Lithospermum officinale var. erythrorhizon</name>
    <dbReference type="NCBI Taxonomy" id="34254"/>
    <lineage>
        <taxon>Eukaryota</taxon>
        <taxon>Viridiplantae</taxon>
        <taxon>Streptophyta</taxon>
        <taxon>Embryophyta</taxon>
        <taxon>Tracheophyta</taxon>
        <taxon>Spermatophyta</taxon>
        <taxon>Magnoliopsida</taxon>
        <taxon>eudicotyledons</taxon>
        <taxon>Gunneridae</taxon>
        <taxon>Pentapetalae</taxon>
        <taxon>asterids</taxon>
        <taxon>lamiids</taxon>
        <taxon>Boraginales</taxon>
        <taxon>Boraginaceae</taxon>
        <taxon>Boraginoideae</taxon>
        <taxon>Lithospermeae</taxon>
        <taxon>Lithospermum</taxon>
    </lineage>
</organism>
<accession>A0AAV3QUI2</accession>
<dbReference type="EMBL" id="BAABME010006177">
    <property type="protein sequence ID" value="GAA0167669.1"/>
    <property type="molecule type" value="Genomic_DNA"/>
</dbReference>
<comment type="caution">
    <text evidence="2">The sequence shown here is derived from an EMBL/GenBank/DDBJ whole genome shotgun (WGS) entry which is preliminary data.</text>
</comment>
<dbReference type="AlphaFoldDB" id="A0AAV3QUI2"/>
<dbReference type="InterPro" id="IPR036397">
    <property type="entry name" value="RNaseH_sf"/>
</dbReference>
<dbReference type="GO" id="GO:0003676">
    <property type="term" value="F:nucleic acid binding"/>
    <property type="evidence" value="ECO:0007669"/>
    <property type="project" value="InterPro"/>
</dbReference>
<dbReference type="GO" id="GO:0015074">
    <property type="term" value="P:DNA integration"/>
    <property type="evidence" value="ECO:0007669"/>
    <property type="project" value="InterPro"/>
</dbReference>
<feature type="domain" description="Integrase catalytic" evidence="1">
    <location>
        <begin position="1"/>
        <end position="137"/>
    </location>
</feature>
<protein>
    <recommendedName>
        <fullName evidence="1">Integrase catalytic domain-containing protein</fullName>
    </recommendedName>
</protein>
<dbReference type="PROSITE" id="PS50994">
    <property type="entry name" value="INTEGRASE"/>
    <property type="match status" value="1"/>
</dbReference>
<dbReference type="Gene3D" id="3.30.420.10">
    <property type="entry name" value="Ribonuclease H-like superfamily/Ribonuclease H"/>
    <property type="match status" value="1"/>
</dbReference>
<evidence type="ECO:0000313" key="3">
    <source>
        <dbReference type="Proteomes" id="UP001454036"/>
    </source>
</evidence>
<name>A0AAV3QUI2_LITER</name>
<dbReference type="InterPro" id="IPR001584">
    <property type="entry name" value="Integrase_cat-core"/>
</dbReference>
<dbReference type="Proteomes" id="UP001454036">
    <property type="component" value="Unassembled WGS sequence"/>
</dbReference>